<evidence type="ECO:0000313" key="1">
    <source>
        <dbReference type="EMBL" id="CAH3024370.1"/>
    </source>
</evidence>
<organism evidence="1 2">
    <name type="scientific">Porites evermanni</name>
    <dbReference type="NCBI Taxonomy" id="104178"/>
    <lineage>
        <taxon>Eukaryota</taxon>
        <taxon>Metazoa</taxon>
        <taxon>Cnidaria</taxon>
        <taxon>Anthozoa</taxon>
        <taxon>Hexacorallia</taxon>
        <taxon>Scleractinia</taxon>
        <taxon>Fungiina</taxon>
        <taxon>Poritidae</taxon>
        <taxon>Porites</taxon>
    </lineage>
</organism>
<proteinExistence type="predicted"/>
<gene>
    <name evidence="1" type="ORF">PEVE_00022701</name>
</gene>
<accession>A0ABN8M419</accession>
<dbReference type="Proteomes" id="UP001159427">
    <property type="component" value="Unassembled WGS sequence"/>
</dbReference>
<feature type="non-terminal residue" evidence="1">
    <location>
        <position position="146"/>
    </location>
</feature>
<sequence length="146" mass="16899">LAEIVAGYAQILLCKDISPLERTEREKHLVSLMYFAQQYEWSAILNFHGSVLLEIERGLVTWGDSYLHLESRTLCGHPLEEKSATSSSSAPVLFCRDYQREQCISVKDHFGFIRGERKWLKHICAACWTRLRKQESHRENSSDCPL</sequence>
<protein>
    <submittedName>
        <fullName evidence="1">Uncharacterized protein</fullName>
    </submittedName>
</protein>
<feature type="non-terminal residue" evidence="1">
    <location>
        <position position="1"/>
    </location>
</feature>
<comment type="caution">
    <text evidence="1">The sequence shown here is derived from an EMBL/GenBank/DDBJ whole genome shotgun (WGS) entry which is preliminary data.</text>
</comment>
<evidence type="ECO:0000313" key="2">
    <source>
        <dbReference type="Proteomes" id="UP001159427"/>
    </source>
</evidence>
<reference evidence="1 2" key="1">
    <citation type="submission" date="2022-05" db="EMBL/GenBank/DDBJ databases">
        <authorList>
            <consortium name="Genoscope - CEA"/>
            <person name="William W."/>
        </authorList>
    </citation>
    <scope>NUCLEOTIDE SEQUENCE [LARGE SCALE GENOMIC DNA]</scope>
</reference>
<dbReference type="EMBL" id="CALNXI010000301">
    <property type="protein sequence ID" value="CAH3024370.1"/>
    <property type="molecule type" value="Genomic_DNA"/>
</dbReference>
<keyword evidence="2" id="KW-1185">Reference proteome</keyword>
<name>A0ABN8M419_9CNID</name>